<dbReference type="Gramene" id="KFK26819">
    <property type="protein sequence ID" value="KFK26819"/>
    <property type="gene ID" value="AALP_AA8G297600"/>
</dbReference>
<proteinExistence type="predicted"/>
<evidence type="ECO:0000313" key="1">
    <source>
        <dbReference type="EMBL" id="KFK26819.1"/>
    </source>
</evidence>
<dbReference type="OrthoDB" id="1600564at2759"/>
<organism evidence="1 2">
    <name type="scientific">Arabis alpina</name>
    <name type="common">Alpine rock-cress</name>
    <dbReference type="NCBI Taxonomy" id="50452"/>
    <lineage>
        <taxon>Eukaryota</taxon>
        <taxon>Viridiplantae</taxon>
        <taxon>Streptophyta</taxon>
        <taxon>Embryophyta</taxon>
        <taxon>Tracheophyta</taxon>
        <taxon>Spermatophyta</taxon>
        <taxon>Magnoliopsida</taxon>
        <taxon>eudicotyledons</taxon>
        <taxon>Gunneridae</taxon>
        <taxon>Pentapetalae</taxon>
        <taxon>rosids</taxon>
        <taxon>malvids</taxon>
        <taxon>Brassicales</taxon>
        <taxon>Brassicaceae</taxon>
        <taxon>Arabideae</taxon>
        <taxon>Arabis</taxon>
    </lineage>
</organism>
<dbReference type="EMBL" id="CM002876">
    <property type="protein sequence ID" value="KFK26819.1"/>
    <property type="molecule type" value="Genomic_DNA"/>
</dbReference>
<protein>
    <submittedName>
        <fullName evidence="1">Uncharacterized protein</fullName>
    </submittedName>
</protein>
<sequence length="131" mass="14424">MADLTHGRPPSFFAVEAIAPMGSSQVKSIIKLSGVEYQRLRINLWNVQEKNLQLAQTNYLLSVEPSESRHDAKETNGKHREIGVTGLPPTGCLPAARTLFGFHEKGCLSRLNTYAQFFSFGGVNGVIDVLH</sequence>
<reference evidence="2" key="1">
    <citation type="journal article" date="2015" name="Nat. Plants">
        <title>Genome expansion of Arabis alpina linked with retrotransposition and reduced symmetric DNA methylation.</title>
        <authorList>
            <person name="Willing E.M."/>
            <person name="Rawat V."/>
            <person name="Mandakova T."/>
            <person name="Maumus F."/>
            <person name="James G.V."/>
            <person name="Nordstroem K.J."/>
            <person name="Becker C."/>
            <person name="Warthmann N."/>
            <person name="Chica C."/>
            <person name="Szarzynska B."/>
            <person name="Zytnicki M."/>
            <person name="Albani M.C."/>
            <person name="Kiefer C."/>
            <person name="Bergonzi S."/>
            <person name="Castaings L."/>
            <person name="Mateos J.L."/>
            <person name="Berns M.C."/>
            <person name="Bujdoso N."/>
            <person name="Piofczyk T."/>
            <person name="de Lorenzo L."/>
            <person name="Barrero-Sicilia C."/>
            <person name="Mateos I."/>
            <person name="Piednoel M."/>
            <person name="Hagmann J."/>
            <person name="Chen-Min-Tao R."/>
            <person name="Iglesias-Fernandez R."/>
            <person name="Schuster S.C."/>
            <person name="Alonso-Blanco C."/>
            <person name="Roudier F."/>
            <person name="Carbonero P."/>
            <person name="Paz-Ares J."/>
            <person name="Davis S.J."/>
            <person name="Pecinka A."/>
            <person name="Quesneville H."/>
            <person name="Colot V."/>
            <person name="Lysak M.A."/>
            <person name="Weigel D."/>
            <person name="Coupland G."/>
            <person name="Schneeberger K."/>
        </authorList>
    </citation>
    <scope>NUCLEOTIDE SEQUENCE [LARGE SCALE GENOMIC DNA]</scope>
    <source>
        <strain evidence="2">cv. Pajares</strain>
    </source>
</reference>
<evidence type="ECO:0000313" key="2">
    <source>
        <dbReference type="Proteomes" id="UP000029120"/>
    </source>
</evidence>
<name>A0A087GAB7_ARAAL</name>
<keyword evidence="2" id="KW-1185">Reference proteome</keyword>
<accession>A0A087GAB7</accession>
<dbReference type="Proteomes" id="UP000029120">
    <property type="component" value="Chromosome 8"/>
</dbReference>
<dbReference type="AlphaFoldDB" id="A0A087GAB7"/>
<gene>
    <name evidence="1" type="ordered locus">AALP_Aa8g297600</name>
</gene>